<accession>A0ABM1LFW0</accession>
<dbReference type="PANTHER" id="PTHR21683:SF3">
    <property type="entry name" value="CILIA AND FLAGELLA ASSOCIATED PROTEIN 100"/>
    <property type="match status" value="1"/>
</dbReference>
<feature type="coiled-coil region" evidence="2">
    <location>
        <begin position="463"/>
        <end position="529"/>
    </location>
</feature>
<evidence type="ECO:0000313" key="5">
    <source>
        <dbReference type="Proteomes" id="UP000694871"/>
    </source>
</evidence>
<dbReference type="GeneID" id="107125905"/>
<sequence length="679" mass="78805">MSAVSFGPSSVTLDPASSEHAYKFTSEYGVSFCTDLSGMWHLQEVCLTNVAVKRPDLLTLGFPGSLFLDPSRKSMQNYEIASFILRLSVQITGMGLVLSETPSGVETALDKNPFKIPSDIDIFLLRDKQKEKARLERERRKMLKVHEKMTCSTMIGAKQSGFKRQIQMEEEAEDKEFAAEAERLKALRESISWKIAVTKDQVVERETMYDYISQKRQMFLLQYAVTVKKDEIQKLEKLAVEEEVKLEKAEEDLEKDAAMFDEFLRENDRNSAQALKIAEKETKAKLEKIIEIRELTAQMMNIQSEIARFEDTLQEYMVFKDFLFQLSPKEWQENYEKKRRKEKVMKVITDLKDEKPVHVAPSASRGRDQQSKSKQKGTRSSFDLCPPPEQSHSRSPSISLPRRDSIRLGRMVSRQNLKSQQSRKASTLSASTEDKGNISLSDEEDDEQPEIYFTDPHQLLNLFTELEEQNLSLIQNSQETEETLDELRHTLTTTRNKMDKEIEQLKQLAITLQANIVKEEETAADLELKSRVFSFGEYKAEVQDKMLVSLHRKVLEVYRRCIGENEANLGTLQMLTVIEHQLDDLLECLERIPAARIEQAEKAKEKERRIRMREEKIRQQRALQEERLQRALARAQAEVKRKTGRRLVFRSEPPAFKEKEDEDLGLIDKEKEELLYYFT</sequence>
<evidence type="ECO:0000256" key="3">
    <source>
        <dbReference type="SAM" id="MobiDB-lite"/>
    </source>
</evidence>
<proteinExistence type="predicted"/>
<feature type="coiled-coil region" evidence="2">
    <location>
        <begin position="232"/>
        <end position="266"/>
    </location>
</feature>
<dbReference type="InterPro" id="IPR051147">
    <property type="entry name" value="CFAP_domain-containing"/>
</dbReference>
<evidence type="ECO:0000259" key="4">
    <source>
        <dbReference type="Pfam" id="PF13863"/>
    </source>
</evidence>
<feature type="domain" description="DUF4200" evidence="4">
    <location>
        <begin position="211"/>
        <end position="329"/>
    </location>
</feature>
<keyword evidence="1 2" id="KW-0175">Coiled coil</keyword>
<dbReference type="Proteomes" id="UP000694871">
    <property type="component" value="Unplaced"/>
</dbReference>
<protein>
    <submittedName>
        <fullName evidence="6">Coiled-coil domain-containing protein 37</fullName>
    </submittedName>
</protein>
<dbReference type="PANTHER" id="PTHR21683">
    <property type="entry name" value="COILED-COIL DOMAIN-CONTAINING PROTEIN 42 LIKE-2-LIKE-RELATED"/>
    <property type="match status" value="1"/>
</dbReference>
<evidence type="ECO:0000256" key="2">
    <source>
        <dbReference type="SAM" id="Coils"/>
    </source>
</evidence>
<feature type="compositionally biased region" description="Polar residues" evidence="3">
    <location>
        <begin position="413"/>
        <end position="431"/>
    </location>
</feature>
<name>A0ABM1LFW0_GEKJA</name>
<dbReference type="RefSeq" id="XP_015284847.1">
    <property type="nucleotide sequence ID" value="XM_015429361.1"/>
</dbReference>
<reference evidence="6" key="1">
    <citation type="submission" date="2025-08" db="UniProtKB">
        <authorList>
            <consortium name="RefSeq"/>
        </authorList>
    </citation>
    <scope>IDENTIFICATION</scope>
</reference>
<evidence type="ECO:0000313" key="6">
    <source>
        <dbReference type="RefSeq" id="XP_015284847.1"/>
    </source>
</evidence>
<organism evidence="5 6">
    <name type="scientific">Gekko japonicus</name>
    <name type="common">Schlegel's Japanese gecko</name>
    <dbReference type="NCBI Taxonomy" id="146911"/>
    <lineage>
        <taxon>Eukaryota</taxon>
        <taxon>Metazoa</taxon>
        <taxon>Chordata</taxon>
        <taxon>Craniata</taxon>
        <taxon>Vertebrata</taxon>
        <taxon>Euteleostomi</taxon>
        <taxon>Lepidosauria</taxon>
        <taxon>Squamata</taxon>
        <taxon>Bifurcata</taxon>
        <taxon>Gekkota</taxon>
        <taxon>Gekkonidae</taxon>
        <taxon>Gekkoninae</taxon>
        <taxon>Gekko</taxon>
    </lineage>
</organism>
<gene>
    <name evidence="6" type="primary">CFAP100</name>
</gene>
<dbReference type="InterPro" id="IPR025252">
    <property type="entry name" value="DUF4200"/>
</dbReference>
<feature type="coiled-coil region" evidence="2">
    <location>
        <begin position="597"/>
        <end position="645"/>
    </location>
</feature>
<keyword evidence="5" id="KW-1185">Reference proteome</keyword>
<feature type="region of interest" description="Disordered" evidence="3">
    <location>
        <begin position="347"/>
        <end position="447"/>
    </location>
</feature>
<evidence type="ECO:0000256" key="1">
    <source>
        <dbReference type="ARBA" id="ARBA00023054"/>
    </source>
</evidence>
<dbReference type="Pfam" id="PF13863">
    <property type="entry name" value="DUF4200"/>
    <property type="match status" value="1"/>
</dbReference>